<accession>A0A2M6W373</accession>
<keyword evidence="1" id="KW-1133">Transmembrane helix</keyword>
<keyword evidence="1" id="KW-0472">Membrane</keyword>
<evidence type="ECO:0000256" key="1">
    <source>
        <dbReference type="SAM" id="Phobius"/>
    </source>
</evidence>
<proteinExistence type="predicted"/>
<evidence type="ECO:0000313" key="2">
    <source>
        <dbReference type="EMBL" id="PIT87248.1"/>
    </source>
</evidence>
<dbReference type="EMBL" id="PFBX01000045">
    <property type="protein sequence ID" value="PIT87248.1"/>
    <property type="molecule type" value="Genomic_DNA"/>
</dbReference>
<comment type="caution">
    <text evidence="2">The sequence shown here is derived from an EMBL/GenBank/DDBJ whole genome shotgun (WGS) entry which is preliminary data.</text>
</comment>
<reference evidence="3" key="1">
    <citation type="submission" date="2017-09" db="EMBL/GenBank/DDBJ databases">
        <title>Depth-based differentiation of microbial function through sediment-hosted aquifers and enrichment of novel symbionts in the deep terrestrial subsurface.</title>
        <authorList>
            <person name="Probst A.J."/>
            <person name="Ladd B."/>
            <person name="Jarett J.K."/>
            <person name="Geller-Mcgrath D.E."/>
            <person name="Sieber C.M.K."/>
            <person name="Emerson J.B."/>
            <person name="Anantharaman K."/>
            <person name="Thomas B.C."/>
            <person name="Malmstrom R."/>
            <person name="Stieglmeier M."/>
            <person name="Klingl A."/>
            <person name="Woyke T."/>
            <person name="Ryan C.M."/>
            <person name="Banfield J.F."/>
        </authorList>
    </citation>
    <scope>NUCLEOTIDE SEQUENCE [LARGE SCALE GENOMIC DNA]</scope>
</reference>
<protein>
    <recommendedName>
        <fullName evidence="4">YggT family protein</fullName>
    </recommendedName>
</protein>
<name>A0A2M6W373_9BACT</name>
<organism evidence="2 3">
    <name type="scientific">Candidatus Magasanikbacteria bacterium CG10_big_fil_rev_8_21_14_0_10_40_10</name>
    <dbReference type="NCBI Taxonomy" id="1974648"/>
    <lineage>
        <taxon>Bacteria</taxon>
        <taxon>Candidatus Magasanikiibacteriota</taxon>
    </lineage>
</organism>
<dbReference type="AlphaFoldDB" id="A0A2M6W373"/>
<sequence length="81" mass="8939">MLNLIETILITIFSILPNADPSSSVLLAVNNAFATVNPIFAKINLVFPIFVLFKVLLLALFVEMTLFLFGMILKAVQTIRG</sequence>
<dbReference type="Proteomes" id="UP000231183">
    <property type="component" value="Unassembled WGS sequence"/>
</dbReference>
<evidence type="ECO:0000313" key="3">
    <source>
        <dbReference type="Proteomes" id="UP000231183"/>
    </source>
</evidence>
<gene>
    <name evidence="2" type="ORF">COU31_04095</name>
</gene>
<evidence type="ECO:0008006" key="4">
    <source>
        <dbReference type="Google" id="ProtNLM"/>
    </source>
</evidence>
<keyword evidence="1" id="KW-0812">Transmembrane</keyword>
<feature type="transmembrane region" description="Helical" evidence="1">
    <location>
        <begin position="50"/>
        <end position="73"/>
    </location>
</feature>